<dbReference type="Gene3D" id="3.30.505.50">
    <property type="entry name" value="Sigma 54 modulation/S30EA ribosomal protein, C-terminal domain"/>
    <property type="match status" value="1"/>
</dbReference>
<organism evidence="5">
    <name type="scientific">uncultured Nocardioidaceae bacterium</name>
    <dbReference type="NCBI Taxonomy" id="253824"/>
    <lineage>
        <taxon>Bacteria</taxon>
        <taxon>Bacillati</taxon>
        <taxon>Actinomycetota</taxon>
        <taxon>Actinomycetes</taxon>
        <taxon>Propionibacteriales</taxon>
        <taxon>Nocardioidaceae</taxon>
        <taxon>environmental samples</taxon>
    </lineage>
</organism>
<dbReference type="Pfam" id="PF02482">
    <property type="entry name" value="Ribosomal_S30AE"/>
    <property type="match status" value="1"/>
</dbReference>
<protein>
    <recommendedName>
        <fullName evidence="3">Ribosome hibernation promoting factor</fullName>
        <shortName evidence="3">HPF</shortName>
    </recommendedName>
</protein>
<dbReference type="CDD" id="cd00552">
    <property type="entry name" value="RaiA"/>
    <property type="match status" value="1"/>
</dbReference>
<evidence type="ECO:0000256" key="1">
    <source>
        <dbReference type="ARBA" id="ARBA00022490"/>
    </source>
</evidence>
<dbReference type="GO" id="GO:0043024">
    <property type="term" value="F:ribosomal small subunit binding"/>
    <property type="evidence" value="ECO:0007669"/>
    <property type="project" value="TreeGrafter"/>
</dbReference>
<comment type="similarity">
    <text evidence="3">Belongs to the HPF/YfiA ribosome-associated protein family. Long HPF subfamily.</text>
</comment>
<dbReference type="InterPro" id="IPR003489">
    <property type="entry name" value="RHF/RaiA"/>
</dbReference>
<dbReference type="Gene3D" id="3.30.160.100">
    <property type="entry name" value="Ribosome hibernation promotion factor-like"/>
    <property type="match status" value="1"/>
</dbReference>
<evidence type="ECO:0000259" key="4">
    <source>
        <dbReference type="Pfam" id="PF16321"/>
    </source>
</evidence>
<dbReference type="InterPro" id="IPR036567">
    <property type="entry name" value="RHF-like"/>
</dbReference>
<proteinExistence type="inferred from homology"/>
<dbReference type="SUPFAM" id="SSF69754">
    <property type="entry name" value="Ribosome binding protein Y (YfiA homologue)"/>
    <property type="match status" value="1"/>
</dbReference>
<dbReference type="EMBL" id="CADCUF010000151">
    <property type="protein sequence ID" value="CAA9333964.1"/>
    <property type="molecule type" value="Genomic_DNA"/>
</dbReference>
<name>A0A6J4LK47_9ACTN</name>
<dbReference type="HAMAP" id="MF_00839">
    <property type="entry name" value="HPF"/>
    <property type="match status" value="1"/>
</dbReference>
<evidence type="ECO:0000313" key="5">
    <source>
        <dbReference type="EMBL" id="CAA9333964.1"/>
    </source>
</evidence>
<keyword evidence="2 3" id="KW-0810">Translation regulation</keyword>
<dbReference type="NCBIfam" id="TIGR00741">
    <property type="entry name" value="yfiA"/>
    <property type="match status" value="1"/>
</dbReference>
<dbReference type="InterPro" id="IPR050574">
    <property type="entry name" value="HPF/YfiA_ribosome-assoc"/>
</dbReference>
<dbReference type="FunFam" id="3.30.505.50:FF:000002">
    <property type="entry name" value="Ribosome hibernation promoting factor"/>
    <property type="match status" value="1"/>
</dbReference>
<gene>
    <name evidence="3" type="primary">hpf</name>
    <name evidence="5" type="ORF">AVDCRST_MAG24-946</name>
</gene>
<dbReference type="AlphaFoldDB" id="A0A6J4LK47"/>
<evidence type="ECO:0000256" key="3">
    <source>
        <dbReference type="HAMAP-Rule" id="MF_00839"/>
    </source>
</evidence>
<dbReference type="InterPro" id="IPR038416">
    <property type="entry name" value="Ribosom_S30AE_C_sf"/>
</dbReference>
<comment type="subcellular location">
    <subcellularLocation>
        <location evidence="3">Cytoplasm</location>
    </subcellularLocation>
</comment>
<comment type="subunit">
    <text evidence="3">Interacts with 100S ribosomes.</text>
</comment>
<dbReference type="InterPro" id="IPR034694">
    <property type="entry name" value="HPF_long/plastid"/>
</dbReference>
<evidence type="ECO:0000256" key="2">
    <source>
        <dbReference type="ARBA" id="ARBA00022845"/>
    </source>
</evidence>
<sequence length="211" mass="23315">MDIVVKGRNVEVPDHYREHVAQKLAPSERLDSRVIRFDVELAHEKNPRQSDRCQRVEITCYSKGPVIRAEACAADFYAALDTAVLKLEARLRKAHDRRRVHHGRHTPASVAEATAGLPVGVPIGRNGVSAETATETVAVLDAPEAPVDDTASLIVRDKTHAAEPMTSADALHEMELVGHDFYLYMDADTGLPSVVYRRHGYDYGVIRLQAS</sequence>
<comment type="function">
    <text evidence="3">Required for dimerization of active 70S ribosomes into 100S ribosomes in stationary phase; 100S ribosomes are translationally inactive and sometimes present during exponential growth.</text>
</comment>
<keyword evidence="1 3" id="KW-0963">Cytoplasm</keyword>
<dbReference type="GO" id="GO:0022627">
    <property type="term" value="C:cytosolic small ribosomal subunit"/>
    <property type="evidence" value="ECO:0007669"/>
    <property type="project" value="TreeGrafter"/>
</dbReference>
<accession>A0A6J4LK47</accession>
<feature type="domain" description="Sigma 54 modulation/S30EA ribosomal protein C-terminal" evidence="4">
    <location>
        <begin position="152"/>
        <end position="205"/>
    </location>
</feature>
<dbReference type="Pfam" id="PF16321">
    <property type="entry name" value="Ribosom_S30AE_C"/>
    <property type="match status" value="1"/>
</dbReference>
<reference evidence="5" key="1">
    <citation type="submission" date="2020-02" db="EMBL/GenBank/DDBJ databases">
        <authorList>
            <person name="Meier V. D."/>
        </authorList>
    </citation>
    <scope>NUCLEOTIDE SEQUENCE</scope>
    <source>
        <strain evidence="5">AVDCRST_MAG24</strain>
    </source>
</reference>
<dbReference type="PANTHER" id="PTHR33231:SF1">
    <property type="entry name" value="30S RIBOSOMAL PROTEIN"/>
    <property type="match status" value="1"/>
</dbReference>
<dbReference type="GO" id="GO:0045900">
    <property type="term" value="P:negative regulation of translational elongation"/>
    <property type="evidence" value="ECO:0007669"/>
    <property type="project" value="TreeGrafter"/>
</dbReference>
<dbReference type="InterPro" id="IPR032528">
    <property type="entry name" value="Ribosom_S30AE_C"/>
</dbReference>
<dbReference type="PANTHER" id="PTHR33231">
    <property type="entry name" value="30S RIBOSOMAL PROTEIN"/>
    <property type="match status" value="1"/>
</dbReference>